<sequence length="82" mass="8909">MLDLEYILKVGRLLDDTGTPRPGFIDDDADNFEGPEVPSQPSSSFAIGNSDSASAGRKIVVSIESVVDETNGDVRLVRRRED</sequence>
<proteinExistence type="predicted"/>
<dbReference type="KEGG" id="rul:UC8_56010"/>
<feature type="region of interest" description="Disordered" evidence="1">
    <location>
        <begin position="19"/>
        <end position="54"/>
    </location>
</feature>
<accession>A0A5B9R015</accession>
<gene>
    <name evidence="2" type="ORF">UC8_56010</name>
</gene>
<name>A0A5B9R015_9BACT</name>
<evidence type="ECO:0000313" key="3">
    <source>
        <dbReference type="Proteomes" id="UP000325286"/>
    </source>
</evidence>
<dbReference type="EMBL" id="CP042914">
    <property type="protein sequence ID" value="QEG43550.1"/>
    <property type="molecule type" value="Genomic_DNA"/>
</dbReference>
<keyword evidence="3" id="KW-1185">Reference proteome</keyword>
<feature type="compositionally biased region" description="Polar residues" evidence="1">
    <location>
        <begin position="39"/>
        <end position="53"/>
    </location>
</feature>
<evidence type="ECO:0000256" key="1">
    <source>
        <dbReference type="SAM" id="MobiDB-lite"/>
    </source>
</evidence>
<dbReference type="Proteomes" id="UP000325286">
    <property type="component" value="Chromosome"/>
</dbReference>
<protein>
    <submittedName>
        <fullName evidence="2">Uncharacterized protein</fullName>
    </submittedName>
</protein>
<reference evidence="2 3" key="1">
    <citation type="submission" date="2019-08" db="EMBL/GenBank/DDBJ databases">
        <title>Deep-cultivation of Planctomycetes and their phenomic and genomic characterization uncovers novel biology.</title>
        <authorList>
            <person name="Wiegand S."/>
            <person name="Jogler M."/>
            <person name="Boedeker C."/>
            <person name="Pinto D."/>
            <person name="Vollmers J."/>
            <person name="Rivas-Marin E."/>
            <person name="Kohn T."/>
            <person name="Peeters S.H."/>
            <person name="Heuer A."/>
            <person name="Rast P."/>
            <person name="Oberbeckmann S."/>
            <person name="Bunk B."/>
            <person name="Jeske O."/>
            <person name="Meyerdierks A."/>
            <person name="Storesund J.E."/>
            <person name="Kallscheuer N."/>
            <person name="Luecker S."/>
            <person name="Lage O.M."/>
            <person name="Pohl T."/>
            <person name="Merkel B.J."/>
            <person name="Hornburger P."/>
            <person name="Mueller R.-W."/>
            <person name="Bruemmer F."/>
            <person name="Labrenz M."/>
            <person name="Spormann A.M."/>
            <person name="Op den Camp H."/>
            <person name="Overmann J."/>
            <person name="Amann R."/>
            <person name="Jetten M.S.M."/>
            <person name="Mascher T."/>
            <person name="Medema M.H."/>
            <person name="Devos D.P."/>
            <person name="Kaster A.-K."/>
            <person name="Ovreas L."/>
            <person name="Rohde M."/>
            <person name="Galperin M.Y."/>
            <person name="Jogler C."/>
        </authorList>
    </citation>
    <scope>NUCLEOTIDE SEQUENCE [LARGE SCALE GENOMIC DNA]</scope>
    <source>
        <strain evidence="2 3">UC8</strain>
    </source>
</reference>
<organism evidence="2 3">
    <name type="scientific">Roseimaritima ulvae</name>
    <dbReference type="NCBI Taxonomy" id="980254"/>
    <lineage>
        <taxon>Bacteria</taxon>
        <taxon>Pseudomonadati</taxon>
        <taxon>Planctomycetota</taxon>
        <taxon>Planctomycetia</taxon>
        <taxon>Pirellulales</taxon>
        <taxon>Pirellulaceae</taxon>
        <taxon>Roseimaritima</taxon>
    </lineage>
</organism>
<dbReference type="AlphaFoldDB" id="A0A5B9R015"/>
<evidence type="ECO:0000313" key="2">
    <source>
        <dbReference type="EMBL" id="QEG43550.1"/>
    </source>
</evidence>